<protein>
    <submittedName>
        <fullName evidence="2">HEAT repeat domain-containing protein</fullName>
    </submittedName>
</protein>
<dbReference type="InterPro" id="IPR011989">
    <property type="entry name" value="ARM-like"/>
</dbReference>
<dbReference type="InterPro" id="IPR016024">
    <property type="entry name" value="ARM-type_fold"/>
</dbReference>
<dbReference type="EMBL" id="CP120983">
    <property type="protein sequence ID" value="WLQ62334.1"/>
    <property type="molecule type" value="Genomic_DNA"/>
</dbReference>
<accession>A0ABY9J642</accession>
<dbReference type="SUPFAM" id="SSF48371">
    <property type="entry name" value="ARM repeat"/>
    <property type="match status" value="1"/>
</dbReference>
<evidence type="ECO:0000256" key="1">
    <source>
        <dbReference type="SAM" id="MobiDB-lite"/>
    </source>
</evidence>
<organism evidence="2 3">
    <name type="scientific">Streptomyces glycanivorans</name>
    <dbReference type="NCBI Taxonomy" id="3033808"/>
    <lineage>
        <taxon>Bacteria</taxon>
        <taxon>Bacillati</taxon>
        <taxon>Actinomycetota</taxon>
        <taxon>Actinomycetes</taxon>
        <taxon>Kitasatosporales</taxon>
        <taxon>Streptomycetaceae</taxon>
        <taxon>Streptomyces</taxon>
    </lineage>
</organism>
<dbReference type="Gene3D" id="1.25.10.10">
    <property type="entry name" value="Leucine-rich Repeat Variant"/>
    <property type="match status" value="1"/>
</dbReference>
<sequence>MLLARIAEAGDSGEPVVPREVPHRFATRRRGPLDRLTPLAAHPDPAVREDLVWTVGSWSTPGVGQLLDGLAEDPSPDVREAVEAIREP</sequence>
<dbReference type="Proteomes" id="UP001224433">
    <property type="component" value="Chromosome"/>
</dbReference>
<evidence type="ECO:0000313" key="2">
    <source>
        <dbReference type="EMBL" id="WLQ62334.1"/>
    </source>
</evidence>
<proteinExistence type="predicted"/>
<feature type="compositionally biased region" description="Basic and acidic residues" evidence="1">
    <location>
        <begin position="76"/>
        <end position="88"/>
    </location>
</feature>
<name>A0ABY9J642_9ACTN</name>
<keyword evidence="3" id="KW-1185">Reference proteome</keyword>
<dbReference type="RefSeq" id="WP_306102680.1">
    <property type="nucleotide sequence ID" value="NZ_CP120983.1"/>
</dbReference>
<gene>
    <name evidence="2" type="ORF">P8A20_01455</name>
</gene>
<feature type="region of interest" description="Disordered" evidence="1">
    <location>
        <begin position="66"/>
        <end position="88"/>
    </location>
</feature>
<evidence type="ECO:0000313" key="3">
    <source>
        <dbReference type="Proteomes" id="UP001224433"/>
    </source>
</evidence>
<reference evidence="2 3" key="1">
    <citation type="submission" date="2023-03" db="EMBL/GenBank/DDBJ databases">
        <title>Isolation and description of six Streptomyces strains from soil environments, able to metabolize different microbial glucans.</title>
        <authorList>
            <person name="Widen T."/>
            <person name="Larsbrink J."/>
        </authorList>
    </citation>
    <scope>NUCLEOTIDE SEQUENCE [LARGE SCALE GENOMIC DNA]</scope>
    <source>
        <strain evidence="2 3">Alt3</strain>
    </source>
</reference>
<dbReference type="Pfam" id="PF13646">
    <property type="entry name" value="HEAT_2"/>
    <property type="match status" value="1"/>
</dbReference>